<sequence length="124" mass="14340">MTIKDDLNHTITFTLLGRQAEKFFGYTCLELLSKREYKNEEDFPEEITEKVDKTYLFELKINWNHEMIVRNIHPDPDTDESIEVHGESSALGEEPISSTPEKSSEKKRAAQPIAKPFIISEPDK</sequence>
<feature type="compositionally biased region" description="Basic and acidic residues" evidence="1">
    <location>
        <begin position="72"/>
        <end position="86"/>
    </location>
</feature>
<evidence type="ECO:0000256" key="1">
    <source>
        <dbReference type="SAM" id="MobiDB-lite"/>
    </source>
</evidence>
<comment type="caution">
    <text evidence="2">The sequence shown here is derived from an EMBL/GenBank/DDBJ whole genome shotgun (WGS) entry which is preliminary data.</text>
</comment>
<organism evidence="2 3">
    <name type="scientific">Rubus argutus</name>
    <name type="common">Southern blackberry</name>
    <dbReference type="NCBI Taxonomy" id="59490"/>
    <lineage>
        <taxon>Eukaryota</taxon>
        <taxon>Viridiplantae</taxon>
        <taxon>Streptophyta</taxon>
        <taxon>Embryophyta</taxon>
        <taxon>Tracheophyta</taxon>
        <taxon>Spermatophyta</taxon>
        <taxon>Magnoliopsida</taxon>
        <taxon>eudicotyledons</taxon>
        <taxon>Gunneridae</taxon>
        <taxon>Pentapetalae</taxon>
        <taxon>rosids</taxon>
        <taxon>fabids</taxon>
        <taxon>Rosales</taxon>
        <taxon>Rosaceae</taxon>
        <taxon>Rosoideae</taxon>
        <taxon>Rosoideae incertae sedis</taxon>
        <taxon>Rubus</taxon>
    </lineage>
</organism>
<feature type="region of interest" description="Disordered" evidence="1">
    <location>
        <begin position="72"/>
        <end position="124"/>
    </location>
</feature>
<name>A0AAW1YQW8_RUBAR</name>
<gene>
    <name evidence="2" type="ORF">M0R45_006456</name>
</gene>
<evidence type="ECO:0000313" key="3">
    <source>
        <dbReference type="Proteomes" id="UP001457282"/>
    </source>
</evidence>
<accession>A0AAW1YQW8</accession>
<reference evidence="2 3" key="1">
    <citation type="journal article" date="2023" name="G3 (Bethesda)">
        <title>A chromosome-length genome assembly and annotation of blackberry (Rubus argutus, cv. 'Hillquist').</title>
        <authorList>
            <person name="Bruna T."/>
            <person name="Aryal R."/>
            <person name="Dudchenko O."/>
            <person name="Sargent D.J."/>
            <person name="Mead D."/>
            <person name="Buti M."/>
            <person name="Cavallini A."/>
            <person name="Hytonen T."/>
            <person name="Andres J."/>
            <person name="Pham M."/>
            <person name="Weisz D."/>
            <person name="Mascagni F."/>
            <person name="Usai G."/>
            <person name="Natali L."/>
            <person name="Bassil N."/>
            <person name="Fernandez G.E."/>
            <person name="Lomsadze A."/>
            <person name="Armour M."/>
            <person name="Olukolu B."/>
            <person name="Poorten T."/>
            <person name="Britton C."/>
            <person name="Davik J."/>
            <person name="Ashrafi H."/>
            <person name="Aiden E.L."/>
            <person name="Borodovsky M."/>
            <person name="Worthington M."/>
        </authorList>
    </citation>
    <scope>NUCLEOTIDE SEQUENCE [LARGE SCALE GENOMIC DNA]</scope>
    <source>
        <strain evidence="2">PI 553951</strain>
    </source>
</reference>
<proteinExistence type="predicted"/>
<dbReference type="SUPFAM" id="SSF50249">
    <property type="entry name" value="Nucleic acid-binding proteins"/>
    <property type="match status" value="1"/>
</dbReference>
<keyword evidence="3" id="KW-1185">Reference proteome</keyword>
<dbReference type="EMBL" id="JBEDUW010000001">
    <property type="protein sequence ID" value="KAK9950994.1"/>
    <property type="molecule type" value="Genomic_DNA"/>
</dbReference>
<dbReference type="InterPro" id="IPR012340">
    <property type="entry name" value="NA-bd_OB-fold"/>
</dbReference>
<protein>
    <submittedName>
        <fullName evidence="2">Uncharacterized protein</fullName>
    </submittedName>
</protein>
<dbReference type="AlphaFoldDB" id="A0AAW1YQW8"/>
<evidence type="ECO:0000313" key="2">
    <source>
        <dbReference type="EMBL" id="KAK9950994.1"/>
    </source>
</evidence>
<dbReference type="Gene3D" id="2.40.50.140">
    <property type="entry name" value="Nucleic acid-binding proteins"/>
    <property type="match status" value="1"/>
</dbReference>
<dbReference type="Proteomes" id="UP001457282">
    <property type="component" value="Unassembled WGS sequence"/>
</dbReference>